<evidence type="ECO:0000256" key="4">
    <source>
        <dbReference type="ARBA" id="ARBA00010617"/>
    </source>
</evidence>
<dbReference type="PRINTS" id="PR00463">
    <property type="entry name" value="EP450I"/>
</dbReference>
<dbReference type="Gene3D" id="1.10.630.10">
    <property type="entry name" value="Cytochrome P450"/>
    <property type="match status" value="1"/>
</dbReference>
<reference evidence="17 18" key="1">
    <citation type="submission" date="2020-04" db="EMBL/GenBank/DDBJ databases">
        <authorList>
            <person name="Wallbank WR R."/>
            <person name="Pardo Diaz C."/>
            <person name="Kozak K."/>
            <person name="Martin S."/>
            <person name="Jiggins C."/>
            <person name="Moest M."/>
            <person name="Warren A I."/>
            <person name="Byers J.R.P. K."/>
            <person name="Montejo-Kovacevich G."/>
            <person name="Yen C E."/>
        </authorList>
    </citation>
    <scope>NUCLEOTIDE SEQUENCE [LARGE SCALE GENOMIC DNA]</scope>
</reference>
<dbReference type="InterPro" id="IPR036396">
    <property type="entry name" value="Cyt_P450_sf"/>
</dbReference>
<dbReference type="FunFam" id="1.10.630.10:FF:000042">
    <property type="entry name" value="Cytochrome P450"/>
    <property type="match status" value="1"/>
</dbReference>
<evidence type="ECO:0000313" key="17">
    <source>
        <dbReference type="EMBL" id="CAB3251857.1"/>
    </source>
</evidence>
<evidence type="ECO:0000256" key="10">
    <source>
        <dbReference type="ARBA" id="ARBA00023002"/>
    </source>
</evidence>
<evidence type="ECO:0000256" key="6">
    <source>
        <dbReference type="ARBA" id="ARBA00022617"/>
    </source>
</evidence>
<keyword evidence="7 15" id="KW-0479">Metal-binding</keyword>
<dbReference type="InterPro" id="IPR001128">
    <property type="entry name" value="Cyt_P450"/>
</dbReference>
<dbReference type="PRINTS" id="PR00385">
    <property type="entry name" value="P450"/>
</dbReference>
<comment type="similarity">
    <text evidence="4 16">Belongs to the cytochrome P450 family.</text>
</comment>
<dbReference type="GO" id="GO:0005789">
    <property type="term" value="C:endoplasmic reticulum membrane"/>
    <property type="evidence" value="ECO:0007669"/>
    <property type="project" value="UniProtKB-SubCell"/>
</dbReference>
<keyword evidence="11 15" id="KW-0408">Iron</keyword>
<comment type="subcellular location">
    <subcellularLocation>
        <location evidence="3">Endoplasmic reticulum membrane</location>
        <topology evidence="3">Peripheral membrane protein</topology>
    </subcellularLocation>
    <subcellularLocation>
        <location evidence="2">Microsome membrane</location>
        <topology evidence="2">Peripheral membrane protein</topology>
    </subcellularLocation>
</comment>
<dbReference type="PROSITE" id="PS00086">
    <property type="entry name" value="CYTOCHROME_P450"/>
    <property type="match status" value="1"/>
</dbReference>
<evidence type="ECO:0000256" key="13">
    <source>
        <dbReference type="ARBA" id="ARBA00023136"/>
    </source>
</evidence>
<dbReference type="InterPro" id="IPR002401">
    <property type="entry name" value="Cyt_P450_E_grp-I"/>
</dbReference>
<dbReference type="PANTHER" id="PTHR24292">
    <property type="entry name" value="CYTOCHROME P450"/>
    <property type="match status" value="1"/>
</dbReference>
<accession>A0A8S1B2A7</accession>
<evidence type="ECO:0000256" key="5">
    <source>
        <dbReference type="ARBA" id="ARBA00012109"/>
    </source>
</evidence>
<feature type="binding site" description="axial binding residue" evidence="15">
    <location>
        <position position="392"/>
    </location>
    <ligand>
        <name>heme</name>
        <dbReference type="ChEBI" id="CHEBI:30413"/>
    </ligand>
    <ligandPart>
        <name>Fe</name>
        <dbReference type="ChEBI" id="CHEBI:18248"/>
    </ligandPart>
</feature>
<dbReference type="EC" id="1.14.14.1" evidence="5"/>
<dbReference type="GO" id="GO:0005506">
    <property type="term" value="F:iron ion binding"/>
    <property type="evidence" value="ECO:0007669"/>
    <property type="project" value="InterPro"/>
</dbReference>
<evidence type="ECO:0000313" key="18">
    <source>
        <dbReference type="Proteomes" id="UP000494106"/>
    </source>
</evidence>
<keyword evidence="18" id="KW-1185">Reference proteome</keyword>
<protein>
    <recommendedName>
        <fullName evidence="5">unspecific monooxygenase</fullName>
        <ecNumber evidence="5">1.14.14.1</ecNumber>
    </recommendedName>
</protein>
<dbReference type="PANTHER" id="PTHR24292:SF54">
    <property type="entry name" value="CYP9F3-RELATED"/>
    <property type="match status" value="1"/>
</dbReference>
<comment type="caution">
    <text evidence="17">The sequence shown here is derived from an EMBL/GenBank/DDBJ whole genome shotgun (WGS) entry which is preliminary data.</text>
</comment>
<dbReference type="CDD" id="cd11056">
    <property type="entry name" value="CYP6-like"/>
    <property type="match status" value="1"/>
</dbReference>
<evidence type="ECO:0000256" key="8">
    <source>
        <dbReference type="ARBA" id="ARBA00022824"/>
    </source>
</evidence>
<proteinExistence type="inferred from homology"/>
<dbReference type="GO" id="GO:0016712">
    <property type="term" value="F:oxidoreductase activity, acting on paired donors, with incorporation or reduction of molecular oxygen, reduced flavin or flavoprotein as one donor, and incorporation of one atom of oxygen"/>
    <property type="evidence" value="ECO:0007669"/>
    <property type="project" value="UniProtKB-EC"/>
</dbReference>
<keyword evidence="8" id="KW-0256">Endoplasmic reticulum</keyword>
<keyword evidence="9" id="KW-0492">Microsome</keyword>
<evidence type="ECO:0000256" key="2">
    <source>
        <dbReference type="ARBA" id="ARBA00004174"/>
    </source>
</evidence>
<sequence>MSTTFLRKHFVQELDAVYEAFPDEKYVGFQEMTKPIILIRDPQLMKNIVVKDFDHFVDHKEFFSVEFDPLFGGSLFSMNGDKWREMRTTLSPAFTSSKMKFMFPLINEISLNNIQYLNDHEGEDIDVDDIIRRYTNDVIALAGFGFQVNSLKDRDNEFYKAGNGIFDFDFRQRVLILLEAQFPQIIKKFGLRLFKDSIYDFFFKIVASALEYRRKENIERPDMIQLLMQAKREWKLEELTSQVFIFFTAGFETSASSLFMTIHELALNKTIQDRLYEECRQLNEEKELTFETISELKYLDAILNETLRIWCPAILLDRKCTKTYELPPPREGGKPYVLKPGDIVYNLVNQVQMDSKYWPEPHKYNPDRFLDENKNNITPFTFMPFGVGPRGCIGLRFAILQFKVLMFHLILNFDIVKTDKTSDPIKLQTRTFNIGADGGTSVQFKRRDPK</sequence>
<keyword evidence="13" id="KW-0472">Membrane</keyword>
<evidence type="ECO:0000256" key="16">
    <source>
        <dbReference type="RuleBase" id="RU000461"/>
    </source>
</evidence>
<keyword evidence="12 16" id="KW-0503">Monooxygenase</keyword>
<comment type="cofactor">
    <cofactor evidence="1 15">
        <name>heme</name>
        <dbReference type="ChEBI" id="CHEBI:30413"/>
    </cofactor>
</comment>
<dbReference type="OrthoDB" id="2789670at2759"/>
<evidence type="ECO:0000256" key="12">
    <source>
        <dbReference type="ARBA" id="ARBA00023033"/>
    </source>
</evidence>
<evidence type="ECO:0000256" key="1">
    <source>
        <dbReference type="ARBA" id="ARBA00001971"/>
    </source>
</evidence>
<dbReference type="Pfam" id="PF00067">
    <property type="entry name" value="p450"/>
    <property type="match status" value="1"/>
</dbReference>
<keyword evidence="6 15" id="KW-0349">Heme</keyword>
<dbReference type="EMBL" id="CADEBC010000551">
    <property type="protein sequence ID" value="CAB3251857.1"/>
    <property type="molecule type" value="Genomic_DNA"/>
</dbReference>
<evidence type="ECO:0000256" key="7">
    <source>
        <dbReference type="ARBA" id="ARBA00022723"/>
    </source>
</evidence>
<dbReference type="AlphaFoldDB" id="A0A8S1B2A7"/>
<keyword evidence="10 16" id="KW-0560">Oxidoreductase</keyword>
<evidence type="ECO:0000256" key="14">
    <source>
        <dbReference type="ARBA" id="ARBA00047827"/>
    </source>
</evidence>
<gene>
    <name evidence="17" type="ORF">APLA_LOCUS13228</name>
</gene>
<dbReference type="InterPro" id="IPR017972">
    <property type="entry name" value="Cyt_P450_CS"/>
</dbReference>
<evidence type="ECO:0000256" key="3">
    <source>
        <dbReference type="ARBA" id="ARBA00004406"/>
    </source>
</evidence>
<dbReference type="Proteomes" id="UP000494106">
    <property type="component" value="Unassembled WGS sequence"/>
</dbReference>
<dbReference type="GO" id="GO:0020037">
    <property type="term" value="F:heme binding"/>
    <property type="evidence" value="ECO:0007669"/>
    <property type="project" value="InterPro"/>
</dbReference>
<evidence type="ECO:0000256" key="9">
    <source>
        <dbReference type="ARBA" id="ARBA00022848"/>
    </source>
</evidence>
<organism evidence="17 18">
    <name type="scientific">Arctia plantaginis</name>
    <name type="common">Wood tiger moth</name>
    <name type="synonym">Phalaena plantaginis</name>
    <dbReference type="NCBI Taxonomy" id="874455"/>
    <lineage>
        <taxon>Eukaryota</taxon>
        <taxon>Metazoa</taxon>
        <taxon>Ecdysozoa</taxon>
        <taxon>Arthropoda</taxon>
        <taxon>Hexapoda</taxon>
        <taxon>Insecta</taxon>
        <taxon>Pterygota</taxon>
        <taxon>Neoptera</taxon>
        <taxon>Endopterygota</taxon>
        <taxon>Lepidoptera</taxon>
        <taxon>Glossata</taxon>
        <taxon>Ditrysia</taxon>
        <taxon>Noctuoidea</taxon>
        <taxon>Erebidae</taxon>
        <taxon>Arctiinae</taxon>
        <taxon>Arctia</taxon>
    </lineage>
</organism>
<evidence type="ECO:0000256" key="11">
    <source>
        <dbReference type="ARBA" id="ARBA00023004"/>
    </source>
</evidence>
<dbReference type="SUPFAM" id="SSF48264">
    <property type="entry name" value="Cytochrome P450"/>
    <property type="match status" value="1"/>
</dbReference>
<dbReference type="InterPro" id="IPR050476">
    <property type="entry name" value="Insect_CytP450_Detox"/>
</dbReference>
<name>A0A8S1B2A7_ARCPL</name>
<evidence type="ECO:0000256" key="15">
    <source>
        <dbReference type="PIRSR" id="PIRSR602401-1"/>
    </source>
</evidence>
<comment type="catalytic activity">
    <reaction evidence="14">
        <text>an organic molecule + reduced [NADPH--hemoprotein reductase] + O2 = an alcohol + oxidized [NADPH--hemoprotein reductase] + H2O + H(+)</text>
        <dbReference type="Rhea" id="RHEA:17149"/>
        <dbReference type="Rhea" id="RHEA-COMP:11964"/>
        <dbReference type="Rhea" id="RHEA-COMP:11965"/>
        <dbReference type="ChEBI" id="CHEBI:15377"/>
        <dbReference type="ChEBI" id="CHEBI:15378"/>
        <dbReference type="ChEBI" id="CHEBI:15379"/>
        <dbReference type="ChEBI" id="CHEBI:30879"/>
        <dbReference type="ChEBI" id="CHEBI:57618"/>
        <dbReference type="ChEBI" id="CHEBI:58210"/>
        <dbReference type="ChEBI" id="CHEBI:142491"/>
        <dbReference type="EC" id="1.14.14.1"/>
    </reaction>
</comment>